<dbReference type="AlphaFoldDB" id="A0A0B1Q6E9"/>
<keyword evidence="2" id="KW-0328">Glycosyltransferase</keyword>
<feature type="domain" description="Galactosyltransferase C-terminal" evidence="5">
    <location>
        <begin position="153"/>
        <end position="200"/>
    </location>
</feature>
<dbReference type="OrthoDB" id="6653642at2"/>
<keyword evidence="3 6" id="KW-0808">Transferase</keyword>
<evidence type="ECO:0000313" key="7">
    <source>
        <dbReference type="Proteomes" id="UP000030826"/>
    </source>
</evidence>
<dbReference type="Pfam" id="PF00535">
    <property type="entry name" value="Glycos_transf_2"/>
    <property type="match status" value="1"/>
</dbReference>
<dbReference type="Pfam" id="PF02709">
    <property type="entry name" value="Glyco_transf_7C"/>
    <property type="match status" value="1"/>
</dbReference>
<gene>
    <name evidence="6" type="ORF">LA66_13710</name>
</gene>
<dbReference type="InterPro" id="IPR029044">
    <property type="entry name" value="Nucleotide-diphossugar_trans"/>
</dbReference>
<comment type="caution">
    <text evidence="6">The sequence shown here is derived from an EMBL/GenBank/DDBJ whole genome shotgun (WGS) entry which is preliminary data.</text>
</comment>
<dbReference type="Gene3D" id="3.90.550.10">
    <property type="entry name" value="Spore Coat Polysaccharide Biosynthesis Protein SpsA, Chain A"/>
    <property type="match status" value="1"/>
</dbReference>
<evidence type="ECO:0000256" key="3">
    <source>
        <dbReference type="ARBA" id="ARBA00022679"/>
    </source>
</evidence>
<dbReference type="SUPFAM" id="SSF53448">
    <property type="entry name" value="Nucleotide-diphospho-sugar transferases"/>
    <property type="match status" value="1"/>
</dbReference>
<evidence type="ECO:0000259" key="4">
    <source>
        <dbReference type="Pfam" id="PF00535"/>
    </source>
</evidence>
<name>A0A0B1Q6E9_9HYPH</name>
<dbReference type="Proteomes" id="UP000030826">
    <property type="component" value="Unassembled WGS sequence"/>
</dbReference>
<comment type="similarity">
    <text evidence="1">Belongs to the glycosyltransferase 2 family.</text>
</comment>
<dbReference type="GO" id="GO:0016757">
    <property type="term" value="F:glycosyltransferase activity"/>
    <property type="evidence" value="ECO:0007669"/>
    <property type="project" value="UniProtKB-KW"/>
</dbReference>
<dbReference type="PANTHER" id="PTHR43179">
    <property type="entry name" value="RHAMNOSYLTRANSFERASE WBBL"/>
    <property type="match status" value="1"/>
</dbReference>
<accession>A0A0B1Q6E9</accession>
<organism evidence="6 7">
    <name type="scientific">Aureimonas altamirensis</name>
    <dbReference type="NCBI Taxonomy" id="370622"/>
    <lineage>
        <taxon>Bacteria</taxon>
        <taxon>Pseudomonadati</taxon>
        <taxon>Pseudomonadota</taxon>
        <taxon>Alphaproteobacteria</taxon>
        <taxon>Hyphomicrobiales</taxon>
        <taxon>Aurantimonadaceae</taxon>
        <taxon>Aureimonas</taxon>
    </lineage>
</organism>
<evidence type="ECO:0000256" key="2">
    <source>
        <dbReference type="ARBA" id="ARBA00022676"/>
    </source>
</evidence>
<reference evidence="6 7" key="1">
    <citation type="submission" date="2014-09" db="EMBL/GenBank/DDBJ databases">
        <title>Isolation and characterization of Aurantimonas altamirensis ON-56566 from clinical sample following a dog bite.</title>
        <authorList>
            <person name="Eshaghi A."/>
            <person name="Li A."/>
            <person name="Shahinas D."/>
            <person name="Bahn P."/>
            <person name="Kus J.V."/>
            <person name="Patel S.N."/>
        </authorList>
    </citation>
    <scope>NUCLEOTIDE SEQUENCE [LARGE SCALE GENOMIC DNA]</scope>
    <source>
        <strain evidence="6 7">ON-56566</strain>
    </source>
</reference>
<dbReference type="PANTHER" id="PTHR43179:SF12">
    <property type="entry name" value="GALACTOFURANOSYLTRANSFERASE GLFT2"/>
    <property type="match status" value="1"/>
</dbReference>
<dbReference type="InterPro" id="IPR027791">
    <property type="entry name" value="Galactosyl_T_C"/>
</dbReference>
<dbReference type="EMBL" id="JRFJ01000003">
    <property type="protein sequence ID" value="KHJ54487.1"/>
    <property type="molecule type" value="Genomic_DNA"/>
</dbReference>
<dbReference type="STRING" id="370622.LA66_13710"/>
<feature type="domain" description="Glycosyltransferase 2-like" evidence="4">
    <location>
        <begin position="62"/>
        <end position="113"/>
    </location>
</feature>
<sequence>MLTLVRGRHTSLANLMAGIAAQSVRPKEVVIAYMQPEPFADLPDPGCPVQTLFIPGEPMPLALARNAAASAARSELLVFLDVDCIASPALVASYLAAAERDAEGVFLGEVLYLPQGAVDGGIDYTRLDRLGRRHPAKPAMPDKGVRREPDHGELWGLSFAIRRASWDRIGGMDESFVGYGGEETDFALRLAAAGIPLFWTADARAYHQHHAVHIPPLQQFDHILRNAGLFHARHGRWCMDYWLGQFRDAGFIDWRPDEGLIDIRRRPTPSEIEAARQPGSVLYS</sequence>
<dbReference type="InterPro" id="IPR001173">
    <property type="entry name" value="Glyco_trans_2-like"/>
</dbReference>
<evidence type="ECO:0000259" key="5">
    <source>
        <dbReference type="Pfam" id="PF02709"/>
    </source>
</evidence>
<evidence type="ECO:0000313" key="6">
    <source>
        <dbReference type="EMBL" id="KHJ54487.1"/>
    </source>
</evidence>
<proteinExistence type="inferred from homology"/>
<evidence type="ECO:0000256" key="1">
    <source>
        <dbReference type="ARBA" id="ARBA00006739"/>
    </source>
</evidence>
<protein>
    <submittedName>
        <fullName evidence="6">Sugar transferase</fullName>
    </submittedName>
</protein>